<reference evidence="3" key="1">
    <citation type="submission" date="2023-04" db="EMBL/GenBank/DDBJ databases">
        <title>Phytophthora fragariaefolia NBRC 109709.</title>
        <authorList>
            <person name="Ichikawa N."/>
            <person name="Sato H."/>
            <person name="Tonouchi N."/>
        </authorList>
    </citation>
    <scope>NUCLEOTIDE SEQUENCE</scope>
    <source>
        <strain evidence="3">NBRC 109709</strain>
    </source>
</reference>
<gene>
    <name evidence="3" type="ORF">Pfra01_001011400</name>
</gene>
<dbReference type="EMBL" id="BSXT01000960">
    <property type="protein sequence ID" value="GMF36764.1"/>
    <property type="molecule type" value="Genomic_DNA"/>
</dbReference>
<dbReference type="Pfam" id="PF13358">
    <property type="entry name" value="DDE_3"/>
    <property type="match status" value="1"/>
</dbReference>
<feature type="region of interest" description="Disordered" evidence="1">
    <location>
        <begin position="1"/>
        <end position="20"/>
    </location>
</feature>
<name>A0A9W6XE73_9STRA</name>
<dbReference type="SUPFAM" id="SSF46689">
    <property type="entry name" value="Homeodomain-like"/>
    <property type="match status" value="1"/>
</dbReference>
<dbReference type="Gene3D" id="3.30.420.10">
    <property type="entry name" value="Ribonuclease H-like superfamily/Ribonuclease H"/>
    <property type="match status" value="1"/>
</dbReference>
<evidence type="ECO:0000313" key="4">
    <source>
        <dbReference type="Proteomes" id="UP001165121"/>
    </source>
</evidence>
<dbReference type="InterPro" id="IPR036397">
    <property type="entry name" value="RNaseH_sf"/>
</dbReference>
<evidence type="ECO:0000259" key="2">
    <source>
        <dbReference type="Pfam" id="PF13358"/>
    </source>
</evidence>
<dbReference type="GO" id="GO:0003676">
    <property type="term" value="F:nucleic acid binding"/>
    <property type="evidence" value="ECO:0007669"/>
    <property type="project" value="InterPro"/>
</dbReference>
<dbReference type="AlphaFoldDB" id="A0A9W6XE73"/>
<dbReference type="InterPro" id="IPR009057">
    <property type="entry name" value="Homeodomain-like_sf"/>
</dbReference>
<dbReference type="Proteomes" id="UP001165121">
    <property type="component" value="Unassembled WGS sequence"/>
</dbReference>
<proteinExistence type="predicted"/>
<evidence type="ECO:0000313" key="3">
    <source>
        <dbReference type="EMBL" id="GMF36764.1"/>
    </source>
</evidence>
<evidence type="ECO:0000256" key="1">
    <source>
        <dbReference type="SAM" id="MobiDB-lite"/>
    </source>
</evidence>
<sequence length="278" mass="30986">MSQEPSRPSTPPPRRLATQEERQRVLTAYERGDDWLTVAKYSNLSRAAAYWLCKAGDPSPPARGGVRAGVVKCTDEIIEAMEAYLEEECTLTLSQLADKVLETFGVQLSTSTVSAKLTAKLITLNQIHKEPLHAIMMLTRRSDQLQPLLYAVTRPRYQGQERSCQDLPSKGKNLQVQCAVSVEDGLVLHQLHRDIIRMTVNAAFAKDIYDTFKNSETYRAFFEGKSVVIVLDNAPAHNQTETRLAEELGESSDLVLLRLGPYSPMLNPIEGTPDASLR</sequence>
<organism evidence="3 4">
    <name type="scientific">Phytophthora fragariaefolia</name>
    <dbReference type="NCBI Taxonomy" id="1490495"/>
    <lineage>
        <taxon>Eukaryota</taxon>
        <taxon>Sar</taxon>
        <taxon>Stramenopiles</taxon>
        <taxon>Oomycota</taxon>
        <taxon>Peronosporomycetes</taxon>
        <taxon>Peronosporales</taxon>
        <taxon>Peronosporaceae</taxon>
        <taxon>Phytophthora</taxon>
    </lineage>
</organism>
<protein>
    <submittedName>
        <fullName evidence="3">Unnamed protein product</fullName>
    </submittedName>
</protein>
<comment type="caution">
    <text evidence="3">The sequence shown here is derived from an EMBL/GenBank/DDBJ whole genome shotgun (WGS) entry which is preliminary data.</text>
</comment>
<keyword evidence="4" id="KW-1185">Reference proteome</keyword>
<dbReference type="InterPro" id="IPR038717">
    <property type="entry name" value="Tc1-like_DDE_dom"/>
</dbReference>
<feature type="domain" description="Tc1-like transposase DDE" evidence="2">
    <location>
        <begin position="159"/>
        <end position="271"/>
    </location>
</feature>
<accession>A0A9W6XE73</accession>
<dbReference type="OrthoDB" id="113192at2759"/>